<dbReference type="Proteomes" id="UP001148662">
    <property type="component" value="Unassembled WGS sequence"/>
</dbReference>
<evidence type="ECO:0000313" key="1">
    <source>
        <dbReference type="EMBL" id="KAJ3537617.1"/>
    </source>
</evidence>
<gene>
    <name evidence="1" type="ORF">NM688_g6655</name>
</gene>
<reference evidence="1" key="1">
    <citation type="submission" date="2022-07" db="EMBL/GenBank/DDBJ databases">
        <title>Genome Sequence of Phlebia brevispora.</title>
        <authorList>
            <person name="Buettner E."/>
        </authorList>
    </citation>
    <scope>NUCLEOTIDE SEQUENCE</scope>
    <source>
        <strain evidence="1">MPL23</strain>
    </source>
</reference>
<keyword evidence="2" id="KW-1185">Reference proteome</keyword>
<organism evidence="1 2">
    <name type="scientific">Phlebia brevispora</name>
    <dbReference type="NCBI Taxonomy" id="194682"/>
    <lineage>
        <taxon>Eukaryota</taxon>
        <taxon>Fungi</taxon>
        <taxon>Dikarya</taxon>
        <taxon>Basidiomycota</taxon>
        <taxon>Agaricomycotina</taxon>
        <taxon>Agaricomycetes</taxon>
        <taxon>Polyporales</taxon>
        <taxon>Meruliaceae</taxon>
        <taxon>Phlebia</taxon>
    </lineage>
</organism>
<comment type="caution">
    <text evidence="1">The sequence shown here is derived from an EMBL/GenBank/DDBJ whole genome shotgun (WGS) entry which is preliminary data.</text>
</comment>
<protein>
    <submittedName>
        <fullName evidence="1">Uncharacterized protein</fullName>
    </submittedName>
</protein>
<sequence>MPGVPVITFDTTLGAAFIGFTFALMYVSVPLASLVIPDGPAMASMTSSVAFSSLDASISRPGHFGIDDRDQAPLGLRNTILYFHKCKNDTLLLRGVVLTLWLLDVLHTILIAHGTYTILVTFHLAPFQAVAKPPWSYSVGSGLCHGDQQPSSADGVRQSYIQTEPWEHHYSNNGYIAVVICPWYVPLGRLMECAHLIELILVATGMVFGTEALHAPSWASIKSFSWSLYSGYSAEMLADAIIAVSLCIILVRMRTGLRSSDTLVQALVMYSVNTGLMTTICVFLSLVTYLTLPNTLAFLACYFVLSKIYVNSLLGALNARSKMQASPRQAQGAPNGQLSGNSNTVTNSSGYTTSGTGSGSAGASGGLLTTAIVLEMPRRVSRVSTASTSYGPSRRSARSPSSRHRGAGMRG</sequence>
<accession>A0ACC1SDS6</accession>
<dbReference type="EMBL" id="JANHOG010001406">
    <property type="protein sequence ID" value="KAJ3537617.1"/>
    <property type="molecule type" value="Genomic_DNA"/>
</dbReference>
<name>A0ACC1SDS6_9APHY</name>
<evidence type="ECO:0000313" key="2">
    <source>
        <dbReference type="Proteomes" id="UP001148662"/>
    </source>
</evidence>
<proteinExistence type="predicted"/>